<feature type="transmembrane region" description="Helical" evidence="1">
    <location>
        <begin position="139"/>
        <end position="161"/>
    </location>
</feature>
<name>A0AAD7ZGP5_DIPPU</name>
<dbReference type="EMBL" id="JASPKZ010008341">
    <property type="protein sequence ID" value="KAJ9580399.1"/>
    <property type="molecule type" value="Genomic_DNA"/>
</dbReference>
<keyword evidence="1" id="KW-0472">Membrane</keyword>
<dbReference type="AlphaFoldDB" id="A0AAD7ZGP5"/>
<protein>
    <submittedName>
        <fullName evidence="2">Uncharacterized protein</fullName>
    </submittedName>
</protein>
<accession>A0AAD7ZGP5</accession>
<gene>
    <name evidence="2" type="ORF">L9F63_003953</name>
</gene>
<feature type="transmembrane region" description="Helical" evidence="1">
    <location>
        <begin position="29"/>
        <end position="53"/>
    </location>
</feature>
<feature type="non-terminal residue" evidence="2">
    <location>
        <position position="248"/>
    </location>
</feature>
<keyword evidence="1" id="KW-1133">Transmembrane helix</keyword>
<feature type="non-terminal residue" evidence="2">
    <location>
        <position position="1"/>
    </location>
</feature>
<keyword evidence="1" id="KW-0812">Transmembrane</keyword>
<keyword evidence="3" id="KW-1185">Reference proteome</keyword>
<feature type="transmembrane region" description="Helical" evidence="1">
    <location>
        <begin position="195"/>
        <end position="215"/>
    </location>
</feature>
<evidence type="ECO:0000313" key="3">
    <source>
        <dbReference type="Proteomes" id="UP001233999"/>
    </source>
</evidence>
<reference evidence="2" key="2">
    <citation type="submission" date="2023-05" db="EMBL/GenBank/DDBJ databases">
        <authorList>
            <person name="Fouks B."/>
        </authorList>
    </citation>
    <scope>NUCLEOTIDE SEQUENCE</scope>
    <source>
        <strain evidence="2">Stay&amp;Tobe</strain>
        <tissue evidence="2">Testes</tissue>
    </source>
</reference>
<comment type="caution">
    <text evidence="2">The sequence shown here is derived from an EMBL/GenBank/DDBJ whole genome shotgun (WGS) entry which is preliminary data.</text>
</comment>
<feature type="transmembrane region" description="Helical" evidence="1">
    <location>
        <begin position="167"/>
        <end position="188"/>
    </location>
</feature>
<dbReference type="Proteomes" id="UP001233999">
    <property type="component" value="Unassembled WGS sequence"/>
</dbReference>
<reference evidence="2" key="1">
    <citation type="journal article" date="2023" name="IScience">
        <title>Live-bearing cockroach genome reveals convergent evolutionary mechanisms linked to viviparity in insects and beyond.</title>
        <authorList>
            <person name="Fouks B."/>
            <person name="Harrison M.C."/>
            <person name="Mikhailova A.A."/>
            <person name="Marchal E."/>
            <person name="English S."/>
            <person name="Carruthers M."/>
            <person name="Jennings E.C."/>
            <person name="Chiamaka E.L."/>
            <person name="Frigard R.A."/>
            <person name="Pippel M."/>
            <person name="Attardo G.M."/>
            <person name="Benoit J.B."/>
            <person name="Bornberg-Bauer E."/>
            <person name="Tobe S.S."/>
        </authorList>
    </citation>
    <scope>NUCLEOTIDE SEQUENCE</scope>
    <source>
        <strain evidence="2">Stay&amp;Tobe</strain>
    </source>
</reference>
<organism evidence="2 3">
    <name type="scientific">Diploptera punctata</name>
    <name type="common">Pacific beetle cockroach</name>
    <dbReference type="NCBI Taxonomy" id="6984"/>
    <lineage>
        <taxon>Eukaryota</taxon>
        <taxon>Metazoa</taxon>
        <taxon>Ecdysozoa</taxon>
        <taxon>Arthropoda</taxon>
        <taxon>Hexapoda</taxon>
        <taxon>Insecta</taxon>
        <taxon>Pterygota</taxon>
        <taxon>Neoptera</taxon>
        <taxon>Polyneoptera</taxon>
        <taxon>Dictyoptera</taxon>
        <taxon>Blattodea</taxon>
        <taxon>Blaberoidea</taxon>
        <taxon>Blaberidae</taxon>
        <taxon>Diplopterinae</taxon>
        <taxon>Diploptera</taxon>
    </lineage>
</organism>
<evidence type="ECO:0000256" key="1">
    <source>
        <dbReference type="SAM" id="Phobius"/>
    </source>
</evidence>
<sequence length="248" mass="28697">NIIPIHILVLNFLIKVCSVYQLKLVSDNLFINSVLVFVFLPEVYAGILSAFNYTNQTKLMYKWSEPYCVKRFLTLELEAADGSSLNQHVIYLNRAIYKLLARFSAAFLSMEEWIRGCHHVKSPKNVLLIQAGNPPRSSILFSNLLVNTPFLTSSYITVLIIGQHRSLYNAVLFFRNILSFLIPIVYYLESFLLPTVYIAAKICYFFYMNLPMYLFCVPQVYSSFKNALSFFLKTEIQVYALLLFHMVT</sequence>
<evidence type="ECO:0000313" key="2">
    <source>
        <dbReference type="EMBL" id="KAJ9580399.1"/>
    </source>
</evidence>
<proteinExistence type="predicted"/>